<dbReference type="AlphaFoldDB" id="A0A9D4RR37"/>
<dbReference type="Proteomes" id="UP000828390">
    <property type="component" value="Unassembled WGS sequence"/>
</dbReference>
<reference evidence="8" key="1">
    <citation type="journal article" date="2019" name="bioRxiv">
        <title>The Genome of the Zebra Mussel, Dreissena polymorpha: A Resource for Invasive Species Research.</title>
        <authorList>
            <person name="McCartney M.A."/>
            <person name="Auch B."/>
            <person name="Kono T."/>
            <person name="Mallez S."/>
            <person name="Zhang Y."/>
            <person name="Obille A."/>
            <person name="Becker A."/>
            <person name="Abrahante J.E."/>
            <person name="Garbe J."/>
            <person name="Badalamenti J.P."/>
            <person name="Herman A."/>
            <person name="Mangelson H."/>
            <person name="Liachko I."/>
            <person name="Sullivan S."/>
            <person name="Sone E.D."/>
            <person name="Koren S."/>
            <person name="Silverstein K.A.T."/>
            <person name="Beckman K.B."/>
            <person name="Gohl D.M."/>
        </authorList>
    </citation>
    <scope>NUCLEOTIDE SEQUENCE</scope>
    <source>
        <strain evidence="8">Duluth1</strain>
        <tissue evidence="8">Whole animal</tissue>
    </source>
</reference>
<dbReference type="Gene3D" id="2.60.40.10">
    <property type="entry name" value="Immunoglobulins"/>
    <property type="match status" value="1"/>
</dbReference>
<keyword evidence="2 7" id="KW-0472">Membrane</keyword>
<reference evidence="8" key="2">
    <citation type="submission" date="2020-11" db="EMBL/GenBank/DDBJ databases">
        <authorList>
            <person name="McCartney M.A."/>
            <person name="Auch B."/>
            <person name="Kono T."/>
            <person name="Mallez S."/>
            <person name="Becker A."/>
            <person name="Gohl D.M."/>
            <person name="Silverstein K.A.T."/>
            <person name="Koren S."/>
            <person name="Bechman K.B."/>
            <person name="Herman A."/>
            <person name="Abrahante J.E."/>
            <person name="Garbe J."/>
        </authorList>
    </citation>
    <scope>NUCLEOTIDE SEQUENCE</scope>
    <source>
        <strain evidence="8">Duluth1</strain>
        <tissue evidence="8">Whole animal</tissue>
    </source>
</reference>
<organism evidence="8 9">
    <name type="scientific">Dreissena polymorpha</name>
    <name type="common">Zebra mussel</name>
    <name type="synonym">Mytilus polymorpha</name>
    <dbReference type="NCBI Taxonomy" id="45954"/>
    <lineage>
        <taxon>Eukaryota</taxon>
        <taxon>Metazoa</taxon>
        <taxon>Spiralia</taxon>
        <taxon>Lophotrochozoa</taxon>
        <taxon>Mollusca</taxon>
        <taxon>Bivalvia</taxon>
        <taxon>Autobranchia</taxon>
        <taxon>Heteroconchia</taxon>
        <taxon>Euheterodonta</taxon>
        <taxon>Imparidentia</taxon>
        <taxon>Neoheterodontei</taxon>
        <taxon>Myida</taxon>
        <taxon>Dreissenoidea</taxon>
        <taxon>Dreissenidae</taxon>
        <taxon>Dreissena</taxon>
    </lineage>
</organism>
<dbReference type="InterPro" id="IPR013783">
    <property type="entry name" value="Ig-like_fold"/>
</dbReference>
<sequence>MGWLLKIIMDYTSLVLVILRSFLTFGQLPDIYLYNRDGMHYLMCNTSWSPSLFGVLKNGKYAVSVVLGSKCFNLHDLIKVPCTCKGNASVECNITQYNCSTWACEADENGVRKTSKVINSCPNATMNSTYQHRNFSDCVNCSAVTKCTDRLQLVVGGIYFNDTSIQSNHYTRTNISFIYNVFQRENNGSVVVCQFGNGEADPWRIMIKIPPRTCAGNHSITTKHQSTNACPLLNGNPKVQIKKRECSKPEDNISDGNFCEALNIARNQMFVGNVSGRFELIVLVPASVNEFYIEGKEDHNSITLNERESITLICNGQGNPPPDIMLIHNNVTVSVNTSSAIHTLQLSDSANSLKFTCRASNGLDTDLKVINATMILRNSHTERNFIFIVIVGLVTAAIVIVLVVSMILMKRQGIVVFCERRIFVTDAAAGNDELPASAVIALADFPQNETTENKECSKHEYIKSAFANETYAGYLDREREANHNPHIEQGFSPSQDLANPFEPETIIDDQLYSCAKQPEDANKVSNAAEHRTKRLKTGNVGENFTYSVVNKTTRPDANNCSAVHQKQQSKVLINRVSKNTKGHDDNTYGIVNKPKKWKGNITDEERSVSPWEKSMSRRTEYQNCGKSMPSNTAHKSQYKKDIMKI</sequence>
<dbReference type="GO" id="GO:0005886">
    <property type="term" value="C:plasma membrane"/>
    <property type="evidence" value="ECO:0007669"/>
    <property type="project" value="TreeGrafter"/>
</dbReference>
<dbReference type="GO" id="GO:0050839">
    <property type="term" value="F:cell adhesion molecule binding"/>
    <property type="evidence" value="ECO:0007669"/>
    <property type="project" value="TreeGrafter"/>
</dbReference>
<evidence type="ECO:0000256" key="7">
    <source>
        <dbReference type="SAM" id="Phobius"/>
    </source>
</evidence>
<dbReference type="EMBL" id="JAIWYP010000002">
    <property type="protein sequence ID" value="KAH3875923.1"/>
    <property type="molecule type" value="Genomic_DNA"/>
</dbReference>
<dbReference type="SUPFAM" id="SSF48726">
    <property type="entry name" value="Immunoglobulin"/>
    <property type="match status" value="1"/>
</dbReference>
<keyword evidence="3" id="KW-1015">Disulfide bond</keyword>
<name>A0A9D4RR37_DREPO</name>
<keyword evidence="4" id="KW-0325">Glycoprotein</keyword>
<keyword evidence="7" id="KW-1133">Transmembrane helix</keyword>
<dbReference type="InterPro" id="IPR051275">
    <property type="entry name" value="Cell_adhesion_signaling"/>
</dbReference>
<evidence type="ECO:0000256" key="1">
    <source>
        <dbReference type="ARBA" id="ARBA00004479"/>
    </source>
</evidence>
<evidence type="ECO:0000313" key="8">
    <source>
        <dbReference type="EMBL" id="KAH3875923.1"/>
    </source>
</evidence>
<feature type="region of interest" description="Disordered" evidence="6">
    <location>
        <begin position="621"/>
        <end position="645"/>
    </location>
</feature>
<gene>
    <name evidence="8" type="ORF">DPMN_039202</name>
</gene>
<dbReference type="Pfam" id="PF13895">
    <property type="entry name" value="Ig_2"/>
    <property type="match status" value="1"/>
</dbReference>
<comment type="subcellular location">
    <subcellularLocation>
        <location evidence="1">Membrane</location>
        <topology evidence="1">Single-pass type I membrane protein</topology>
    </subcellularLocation>
</comment>
<evidence type="ECO:0000256" key="4">
    <source>
        <dbReference type="ARBA" id="ARBA00023180"/>
    </source>
</evidence>
<dbReference type="GO" id="GO:0098609">
    <property type="term" value="P:cell-cell adhesion"/>
    <property type="evidence" value="ECO:0007669"/>
    <property type="project" value="TreeGrafter"/>
</dbReference>
<dbReference type="GO" id="GO:0005911">
    <property type="term" value="C:cell-cell junction"/>
    <property type="evidence" value="ECO:0007669"/>
    <property type="project" value="TreeGrafter"/>
</dbReference>
<feature type="compositionally biased region" description="Polar residues" evidence="6">
    <location>
        <begin position="621"/>
        <end position="635"/>
    </location>
</feature>
<protein>
    <recommendedName>
        <fullName evidence="10">Ig-like domain-containing protein</fullName>
    </recommendedName>
</protein>
<keyword evidence="9" id="KW-1185">Reference proteome</keyword>
<dbReference type="InterPro" id="IPR036179">
    <property type="entry name" value="Ig-like_dom_sf"/>
</dbReference>
<comment type="caution">
    <text evidence="8">The sequence shown here is derived from an EMBL/GenBank/DDBJ whole genome shotgun (WGS) entry which is preliminary data.</text>
</comment>
<keyword evidence="7" id="KW-0812">Transmembrane</keyword>
<evidence type="ECO:0000313" key="9">
    <source>
        <dbReference type="Proteomes" id="UP000828390"/>
    </source>
</evidence>
<dbReference type="PANTHER" id="PTHR11640:SF164">
    <property type="entry name" value="MAM DOMAIN-CONTAINING GLYCOSYLPHOSPHATIDYLINOSITOL ANCHOR PROTEIN 1"/>
    <property type="match status" value="1"/>
</dbReference>
<evidence type="ECO:0008006" key="10">
    <source>
        <dbReference type="Google" id="ProtNLM"/>
    </source>
</evidence>
<keyword evidence="5" id="KW-0393">Immunoglobulin domain</keyword>
<evidence type="ECO:0000256" key="3">
    <source>
        <dbReference type="ARBA" id="ARBA00023157"/>
    </source>
</evidence>
<accession>A0A9D4RR37</accession>
<evidence type="ECO:0000256" key="6">
    <source>
        <dbReference type="SAM" id="MobiDB-lite"/>
    </source>
</evidence>
<evidence type="ECO:0000256" key="5">
    <source>
        <dbReference type="ARBA" id="ARBA00023319"/>
    </source>
</evidence>
<dbReference type="PANTHER" id="PTHR11640">
    <property type="entry name" value="NEPHRIN"/>
    <property type="match status" value="1"/>
</dbReference>
<feature type="transmembrane region" description="Helical" evidence="7">
    <location>
        <begin position="385"/>
        <end position="409"/>
    </location>
</feature>
<evidence type="ECO:0000256" key="2">
    <source>
        <dbReference type="ARBA" id="ARBA00023136"/>
    </source>
</evidence>
<proteinExistence type="predicted"/>